<proteinExistence type="inferred from homology"/>
<name>A0ABW5C739_9PROT</name>
<evidence type="ECO:0000313" key="5">
    <source>
        <dbReference type="Proteomes" id="UP001597296"/>
    </source>
</evidence>
<keyword evidence="2" id="KW-1133">Transmembrane helix</keyword>
<evidence type="ECO:0000256" key="2">
    <source>
        <dbReference type="SAM" id="Phobius"/>
    </source>
</evidence>
<dbReference type="PANTHER" id="PTHR43318">
    <property type="entry name" value="UDP-N-ACETYLGLUCOSAMINE 4,6-DEHYDRATASE"/>
    <property type="match status" value="1"/>
</dbReference>
<feature type="transmembrane region" description="Helical" evidence="2">
    <location>
        <begin position="77"/>
        <end position="98"/>
    </location>
</feature>
<feature type="domain" description="Polysaccharide biosynthesis protein CapD-like" evidence="3">
    <location>
        <begin position="290"/>
        <end position="569"/>
    </location>
</feature>
<comment type="similarity">
    <text evidence="1">Belongs to the polysaccharide synthase family.</text>
</comment>
<dbReference type="SUPFAM" id="SSF51735">
    <property type="entry name" value="NAD(P)-binding Rossmann-fold domains"/>
    <property type="match status" value="1"/>
</dbReference>
<feature type="transmembrane region" description="Helical" evidence="2">
    <location>
        <begin position="12"/>
        <end position="32"/>
    </location>
</feature>
<dbReference type="EMBL" id="JBHUIY010000003">
    <property type="protein sequence ID" value="MFD2232702.1"/>
    <property type="molecule type" value="Genomic_DNA"/>
</dbReference>
<sequence>MKFKPSRAHVAFAHDVVMAASSFVAALYLRLGDGLWLLWSNGDLLLGVVLFVAVAVPVFLSLRLYRGVWRYASTNDMVGLVRAATLTVTAFTVLLFLVNRLQTLPRSVLIINWLVLLILLGGPRFIYRNFKDRRQARRFANPDAVPALLVGAGDEAELFIRATRSAVAEYRAVGVVSPRGARVGRNIHGIEVLGAIDELAEVVAELRRRGQAPQRLIITDHGLDGATVRALLDEADRLGLALGRIPRLTELNGVDETVPIRPIAVEDLLGRPQQALDRSGLEAMIRGRRVMVTGAGGSIGSELVRQIAACGPERLVLFEACEFNLYSIDQELTALPNAPRVVPLLGDVRMAARVGEAMDTHRPELVFHAAALKHVPMVERNPEEGILTNAVGTRIVADACVAAGVRVMVQISTDKAVNPTNVMGATKRVAEMYAQALDLAAGGNPGGTRFVTVRFGNVLGSTGSVVPLFQKQLAAGGPLTVTHPEMTRYFMTVREAVELVLQASRLGATDAAYRGKIFVLDMGEPVRIVDLARQMIRLAGLRPDHDISIAFTGLRPGEKLFEEIFHGAEPPVATGEPGLLLAAPRAVEAVPLGRAIDELREASLARRGEAALALLRRLVPEYQPSRAGAAPAAPATE</sequence>
<evidence type="ECO:0000256" key="1">
    <source>
        <dbReference type="ARBA" id="ARBA00007430"/>
    </source>
</evidence>
<dbReference type="PANTHER" id="PTHR43318:SF1">
    <property type="entry name" value="POLYSACCHARIDE BIOSYNTHESIS PROTEIN EPSC-RELATED"/>
    <property type="match status" value="1"/>
</dbReference>
<gene>
    <name evidence="4" type="ORF">ACFSNB_02665</name>
</gene>
<dbReference type="InterPro" id="IPR051203">
    <property type="entry name" value="Polysaccharide_Synthase-Rel"/>
</dbReference>
<dbReference type="InterPro" id="IPR003869">
    <property type="entry name" value="Polysac_CapD-like"/>
</dbReference>
<dbReference type="Gene3D" id="3.40.50.720">
    <property type="entry name" value="NAD(P)-binding Rossmann-like Domain"/>
    <property type="match status" value="2"/>
</dbReference>
<reference evidence="5" key="1">
    <citation type="journal article" date="2019" name="Int. J. Syst. Evol. Microbiol.">
        <title>The Global Catalogue of Microorganisms (GCM) 10K type strain sequencing project: providing services to taxonomists for standard genome sequencing and annotation.</title>
        <authorList>
            <consortium name="The Broad Institute Genomics Platform"/>
            <consortium name="The Broad Institute Genome Sequencing Center for Infectious Disease"/>
            <person name="Wu L."/>
            <person name="Ma J."/>
        </authorList>
    </citation>
    <scope>NUCLEOTIDE SEQUENCE [LARGE SCALE GENOMIC DNA]</scope>
    <source>
        <strain evidence="5">KCTC 15012</strain>
    </source>
</reference>
<keyword evidence="5" id="KW-1185">Reference proteome</keyword>
<organism evidence="4 5">
    <name type="scientific">Phaeospirillum tilakii</name>
    <dbReference type="NCBI Taxonomy" id="741673"/>
    <lineage>
        <taxon>Bacteria</taxon>
        <taxon>Pseudomonadati</taxon>
        <taxon>Pseudomonadota</taxon>
        <taxon>Alphaproteobacteria</taxon>
        <taxon>Rhodospirillales</taxon>
        <taxon>Rhodospirillaceae</taxon>
        <taxon>Phaeospirillum</taxon>
    </lineage>
</organism>
<evidence type="ECO:0000313" key="4">
    <source>
        <dbReference type="EMBL" id="MFD2232702.1"/>
    </source>
</evidence>
<keyword evidence="2" id="KW-0812">Transmembrane</keyword>
<dbReference type="CDD" id="cd05237">
    <property type="entry name" value="UDP_invert_4-6DH_SDR_e"/>
    <property type="match status" value="1"/>
</dbReference>
<evidence type="ECO:0000259" key="3">
    <source>
        <dbReference type="Pfam" id="PF02719"/>
    </source>
</evidence>
<dbReference type="Pfam" id="PF13727">
    <property type="entry name" value="CoA_binding_3"/>
    <property type="match status" value="1"/>
</dbReference>
<accession>A0ABW5C739</accession>
<comment type="caution">
    <text evidence="4">The sequence shown here is derived from an EMBL/GenBank/DDBJ whole genome shotgun (WGS) entry which is preliminary data.</text>
</comment>
<dbReference type="RefSeq" id="WP_377314252.1">
    <property type="nucleotide sequence ID" value="NZ_JBHUIY010000003.1"/>
</dbReference>
<protein>
    <submittedName>
        <fullName evidence="4">Polysaccharide biosynthesis protein</fullName>
    </submittedName>
</protein>
<feature type="transmembrane region" description="Helical" evidence="2">
    <location>
        <begin position="110"/>
        <end position="127"/>
    </location>
</feature>
<feature type="transmembrane region" description="Helical" evidence="2">
    <location>
        <begin position="44"/>
        <end position="65"/>
    </location>
</feature>
<dbReference type="Pfam" id="PF02719">
    <property type="entry name" value="Polysacc_synt_2"/>
    <property type="match status" value="1"/>
</dbReference>
<dbReference type="InterPro" id="IPR036291">
    <property type="entry name" value="NAD(P)-bd_dom_sf"/>
</dbReference>
<keyword evidence="2" id="KW-0472">Membrane</keyword>
<dbReference type="Proteomes" id="UP001597296">
    <property type="component" value="Unassembled WGS sequence"/>
</dbReference>